<dbReference type="Pfam" id="PF08443">
    <property type="entry name" value="RimK"/>
    <property type="match status" value="1"/>
</dbReference>
<keyword evidence="6" id="KW-0464">Manganese</keyword>
<dbReference type="Gene3D" id="2.40.70.10">
    <property type="entry name" value="Acid Proteases"/>
    <property type="match status" value="1"/>
</dbReference>
<dbReference type="RefSeq" id="WP_150002583.1">
    <property type="nucleotide sequence ID" value="NZ_BKCM01000011.1"/>
</dbReference>
<keyword evidence="10" id="KW-1185">Reference proteome</keyword>
<dbReference type="InterPro" id="IPR013651">
    <property type="entry name" value="ATP-grasp_RimK-type"/>
</dbReference>
<dbReference type="InterPro" id="IPR013815">
    <property type="entry name" value="ATP_grasp_subdomain_1"/>
</dbReference>
<dbReference type="GO" id="GO:0016874">
    <property type="term" value="F:ligase activity"/>
    <property type="evidence" value="ECO:0007669"/>
    <property type="project" value="UniProtKB-KW"/>
</dbReference>
<evidence type="ECO:0000256" key="6">
    <source>
        <dbReference type="ARBA" id="ARBA00023211"/>
    </source>
</evidence>
<dbReference type="InterPro" id="IPR004666">
    <property type="entry name" value="Rp_bS6_RimK/Lys_biosynth_LsyX"/>
</dbReference>
<keyword evidence="3 9" id="KW-0436">Ligase</keyword>
<name>A0A5A7N006_9PROT</name>
<dbReference type="Gene3D" id="3.30.470.20">
    <property type="entry name" value="ATP-grasp fold, B domain"/>
    <property type="match status" value="1"/>
</dbReference>
<dbReference type="Pfam" id="PF18030">
    <property type="entry name" value="Rimk_N"/>
    <property type="match status" value="1"/>
</dbReference>
<dbReference type="InterPro" id="IPR021109">
    <property type="entry name" value="Peptidase_aspartic_dom_sf"/>
</dbReference>
<dbReference type="PROSITE" id="PS50975">
    <property type="entry name" value="ATP_GRASP"/>
    <property type="match status" value="1"/>
</dbReference>
<comment type="caution">
    <text evidence="9">The sequence shown here is derived from an EMBL/GenBank/DDBJ whole genome shotgun (WGS) entry which is preliminary data.</text>
</comment>
<evidence type="ECO:0000259" key="8">
    <source>
        <dbReference type="PROSITE" id="PS50975"/>
    </source>
</evidence>
<dbReference type="Pfam" id="PF05618">
    <property type="entry name" value="Zn_protease"/>
    <property type="match status" value="1"/>
</dbReference>
<gene>
    <name evidence="9" type="primary">rimK_2</name>
    <name evidence="9" type="ORF">JCM17845_22060</name>
</gene>
<protein>
    <submittedName>
        <fullName evidence="9">Alpha-L-glutamate ligase</fullName>
    </submittedName>
</protein>
<dbReference type="InterPro" id="IPR011761">
    <property type="entry name" value="ATP-grasp"/>
</dbReference>
<organism evidence="9 10">
    <name type="scientific">Iodidimonas gelatinilytica</name>
    <dbReference type="NCBI Taxonomy" id="1236966"/>
    <lineage>
        <taxon>Bacteria</taxon>
        <taxon>Pseudomonadati</taxon>
        <taxon>Pseudomonadota</taxon>
        <taxon>Alphaproteobacteria</taxon>
        <taxon>Iodidimonadales</taxon>
        <taxon>Iodidimonadaceae</taxon>
        <taxon>Iodidimonas</taxon>
    </lineage>
</organism>
<dbReference type="NCBIfam" id="TIGR00768">
    <property type="entry name" value="rimK_fam"/>
    <property type="match status" value="1"/>
</dbReference>
<feature type="domain" description="ATP-grasp" evidence="8">
    <location>
        <begin position="266"/>
        <end position="451"/>
    </location>
</feature>
<comment type="cofactor">
    <cofactor evidence="2">
        <name>Mg(2+)</name>
        <dbReference type="ChEBI" id="CHEBI:18420"/>
    </cofactor>
</comment>
<comment type="cofactor">
    <cofactor evidence="1">
        <name>Mn(2+)</name>
        <dbReference type="ChEBI" id="CHEBI:29035"/>
    </cofactor>
</comment>
<keyword evidence="7" id="KW-0067">ATP-binding</keyword>
<reference evidence="9 10" key="1">
    <citation type="submission" date="2019-09" db="EMBL/GenBank/DDBJ databases">
        <title>NBRP : Genome information of microbial organism related human and environment.</title>
        <authorList>
            <person name="Hattori M."/>
            <person name="Oshima K."/>
            <person name="Inaba H."/>
            <person name="Suda W."/>
            <person name="Sakamoto M."/>
            <person name="Iino T."/>
            <person name="Kitahara M."/>
            <person name="Oshida Y."/>
            <person name="Iida T."/>
            <person name="Kudo T."/>
            <person name="Itoh T."/>
            <person name="Ohkuma M."/>
        </authorList>
    </citation>
    <scope>NUCLEOTIDE SEQUENCE [LARGE SCALE GENOMIC DNA]</scope>
    <source>
        <strain evidence="9 10">Mie-1</strain>
    </source>
</reference>
<dbReference type="Gene3D" id="3.30.1490.20">
    <property type="entry name" value="ATP-grasp fold, A domain"/>
    <property type="match status" value="1"/>
</dbReference>
<evidence type="ECO:0000313" key="9">
    <source>
        <dbReference type="EMBL" id="GER01583.1"/>
    </source>
</evidence>
<dbReference type="GO" id="GO:0005524">
    <property type="term" value="F:ATP binding"/>
    <property type="evidence" value="ECO:0007669"/>
    <property type="project" value="UniProtKB-UniRule"/>
</dbReference>
<sequence length="465" mass="50379">MENESVFSVGWEEWMALPALGIPAIRAKVDTGAQTSSLHAFSVHPYEKNGKNRVRFGLHPLPERPEIELYCEADLVGQREITSSNGETELRFIIRTLARIGDHEWPIEMSLTNRETMSYRMLLGRRALEGGLLVDVTRSCIQGTPDLSAYDSLPHVHAAERPLNIALLTGTPKSPTVDRLVDALEARSHAAHILDVNRCYMSIDGEQLDLFLNGKALPRFDAALPYLAAKDLTYGLALLRHLETMGVRSLNSSVALAAAWDRLHTSQRLARRGVPQPSTGVANAPDSNTHLIKLLGGAPLMLKILEGNEDRGSVVADTRKAADSVLNAMHGLRAHVLVQEYVTEAGGAALRCLMVGRKLVGCVSVQPPKSTNAGPSDSLAKRVMKKARPTIEERRIAAKAMAALNLQAAIVDLVRSENGPLVVNVDPAGAFEIFEGTSGLDVAGAIVSHLESRVGRGAGYSRKDR</sequence>
<dbReference type="GO" id="GO:0046872">
    <property type="term" value="F:metal ion binding"/>
    <property type="evidence" value="ECO:0007669"/>
    <property type="project" value="InterPro"/>
</dbReference>
<dbReference type="PANTHER" id="PTHR38037:SF1">
    <property type="entry name" value="ATP-DEPENDENT ZINC PROTEASE DOMAIN-CONTAINING PROTEIN-RELATED"/>
    <property type="match status" value="1"/>
</dbReference>
<evidence type="ECO:0000256" key="1">
    <source>
        <dbReference type="ARBA" id="ARBA00001936"/>
    </source>
</evidence>
<dbReference type="GO" id="GO:0006412">
    <property type="term" value="P:translation"/>
    <property type="evidence" value="ECO:0007669"/>
    <property type="project" value="UniProtKB-KW"/>
</dbReference>
<proteinExistence type="predicted"/>
<keyword evidence="7" id="KW-0547">Nucleotide-binding</keyword>
<accession>A0A5A7N006</accession>
<evidence type="ECO:0000256" key="3">
    <source>
        <dbReference type="ARBA" id="ARBA00022598"/>
    </source>
</evidence>
<evidence type="ECO:0000256" key="2">
    <source>
        <dbReference type="ARBA" id="ARBA00001946"/>
    </source>
</evidence>
<evidence type="ECO:0000256" key="7">
    <source>
        <dbReference type="PROSITE-ProRule" id="PRU00409"/>
    </source>
</evidence>
<evidence type="ECO:0000256" key="4">
    <source>
        <dbReference type="ARBA" id="ARBA00022842"/>
    </source>
</evidence>
<dbReference type="Proteomes" id="UP000325187">
    <property type="component" value="Unassembled WGS sequence"/>
</dbReference>
<dbReference type="PANTHER" id="PTHR38037">
    <property type="entry name" value="ZN_PROTEASE DOMAIN-CONTAINING PROTEIN"/>
    <property type="match status" value="1"/>
</dbReference>
<dbReference type="Gene3D" id="3.40.50.20">
    <property type="match status" value="1"/>
</dbReference>
<dbReference type="InterPro" id="IPR041107">
    <property type="entry name" value="Rimk_N"/>
</dbReference>
<dbReference type="AlphaFoldDB" id="A0A5A7N006"/>
<dbReference type="EMBL" id="BKCM01000011">
    <property type="protein sequence ID" value="GER01583.1"/>
    <property type="molecule type" value="Genomic_DNA"/>
</dbReference>
<dbReference type="SUPFAM" id="SSF50630">
    <property type="entry name" value="Acid proteases"/>
    <property type="match status" value="1"/>
</dbReference>
<dbReference type="SUPFAM" id="SSF56059">
    <property type="entry name" value="Glutathione synthetase ATP-binding domain-like"/>
    <property type="match status" value="1"/>
</dbReference>
<dbReference type="InterPro" id="IPR008503">
    <property type="entry name" value="Asp_endopeptidase"/>
</dbReference>
<keyword evidence="4" id="KW-0460">Magnesium</keyword>
<evidence type="ECO:0000313" key="10">
    <source>
        <dbReference type="Proteomes" id="UP000325187"/>
    </source>
</evidence>
<evidence type="ECO:0000256" key="5">
    <source>
        <dbReference type="ARBA" id="ARBA00022917"/>
    </source>
</evidence>
<keyword evidence="5" id="KW-0648">Protein biosynthesis</keyword>